<protein>
    <submittedName>
        <fullName evidence="1">Uncharacterized protein</fullName>
    </submittedName>
</protein>
<proteinExistence type="predicted"/>
<sequence>MFREIKAYVVDYEEERKRYEETRKKEDPEMQEMEDVLTKFIGMCEGNKKAMSDQFENDLSVTMDISNFSVLQCLLCQTKLKKVAESKKV</sequence>
<dbReference type="AlphaFoldDB" id="A0A2H0NB57"/>
<dbReference type="Proteomes" id="UP000230564">
    <property type="component" value="Unassembled WGS sequence"/>
</dbReference>
<reference evidence="1 2" key="1">
    <citation type="submission" date="2017-09" db="EMBL/GenBank/DDBJ databases">
        <title>Depth-based differentiation of microbial function through sediment-hosted aquifers and enrichment of novel symbionts in the deep terrestrial subsurface.</title>
        <authorList>
            <person name="Probst A.J."/>
            <person name="Ladd B."/>
            <person name="Jarett J.K."/>
            <person name="Geller-Mcgrath D.E."/>
            <person name="Sieber C.M."/>
            <person name="Emerson J.B."/>
            <person name="Anantharaman K."/>
            <person name="Thomas B.C."/>
            <person name="Malmstrom R."/>
            <person name="Stieglmeier M."/>
            <person name="Klingl A."/>
            <person name="Woyke T."/>
            <person name="Ryan C.M."/>
            <person name="Banfield J.F."/>
        </authorList>
    </citation>
    <scope>NUCLEOTIDE SEQUENCE [LARGE SCALE GENOMIC DNA]</scope>
    <source>
        <strain evidence="1">CG11_big_fil_rev_8_21_14_0_20_36_20</strain>
    </source>
</reference>
<evidence type="ECO:0000313" key="1">
    <source>
        <dbReference type="EMBL" id="PIR06130.1"/>
    </source>
</evidence>
<evidence type="ECO:0000313" key="2">
    <source>
        <dbReference type="Proteomes" id="UP000230564"/>
    </source>
</evidence>
<accession>A0A2H0NB57</accession>
<comment type="caution">
    <text evidence="1">The sequence shown here is derived from an EMBL/GenBank/DDBJ whole genome shotgun (WGS) entry which is preliminary data.</text>
</comment>
<organism evidence="1 2">
    <name type="scientific">Candidatus Komeilibacteria bacterium CG11_big_fil_rev_8_21_14_0_20_36_20</name>
    <dbReference type="NCBI Taxonomy" id="1974477"/>
    <lineage>
        <taxon>Bacteria</taxon>
        <taxon>Candidatus Komeiliibacteriota</taxon>
    </lineage>
</organism>
<name>A0A2H0NB57_9BACT</name>
<gene>
    <name evidence="1" type="ORF">COV55_04810</name>
</gene>
<dbReference type="EMBL" id="PCWQ01000021">
    <property type="protein sequence ID" value="PIR06130.1"/>
    <property type="molecule type" value="Genomic_DNA"/>
</dbReference>